<dbReference type="InterPro" id="IPR013382">
    <property type="entry name" value="CRISPR-assoc_prot_Cse2"/>
</dbReference>
<dbReference type="CDD" id="cd09670">
    <property type="entry name" value="Cse2_I-E"/>
    <property type="match status" value="1"/>
</dbReference>
<gene>
    <name evidence="1" type="primary">casB</name>
    <name evidence="1" type="ORF">Xentx_01868</name>
</gene>
<accession>A0A1Q5U2M1</accession>
<proteinExistence type="predicted"/>
<dbReference type="AlphaFoldDB" id="A0A1Q5U2M1"/>
<name>A0A1Q5U2M1_9GAMM</name>
<evidence type="ECO:0000313" key="1">
    <source>
        <dbReference type="EMBL" id="OKP06742.1"/>
    </source>
</evidence>
<dbReference type="Proteomes" id="UP000186277">
    <property type="component" value="Unassembled WGS sequence"/>
</dbReference>
<dbReference type="InterPro" id="IPR038287">
    <property type="entry name" value="Cse2_sf"/>
</dbReference>
<protein>
    <submittedName>
        <fullName evidence="1">CRISPR system Cascade subunit CasB</fullName>
    </submittedName>
</protein>
<dbReference type="NCBIfam" id="TIGR02548">
    <property type="entry name" value="casB_cse2"/>
    <property type="match status" value="1"/>
</dbReference>
<reference evidence="1 2" key="1">
    <citation type="submission" date="2016-09" db="EMBL/GenBank/DDBJ databases">
        <title>Xenorhabdus thuongxuanensis sp. nov. and Xenorhabdus eapokensis sp. nov., isolated from Steinernema species.</title>
        <authorList>
            <person name="Kaempfer P."/>
            <person name="Tobias N.J."/>
            <person name="Phan Ke L."/>
            <person name="Bode H.B."/>
            <person name="Glaeser S.P."/>
        </authorList>
    </citation>
    <scope>NUCLEOTIDE SEQUENCE [LARGE SCALE GENOMIC DNA]</scope>
    <source>
        <strain evidence="1 2">30TX1</strain>
    </source>
</reference>
<evidence type="ECO:0000313" key="2">
    <source>
        <dbReference type="Proteomes" id="UP000186277"/>
    </source>
</evidence>
<dbReference type="Pfam" id="PF09485">
    <property type="entry name" value="CRISPR_Cse2"/>
    <property type="match status" value="1"/>
</dbReference>
<organism evidence="1 2">
    <name type="scientific">Xenorhabdus thuongxuanensis</name>
    <dbReference type="NCBI Taxonomy" id="1873484"/>
    <lineage>
        <taxon>Bacteria</taxon>
        <taxon>Pseudomonadati</taxon>
        <taxon>Pseudomonadota</taxon>
        <taxon>Gammaproteobacteria</taxon>
        <taxon>Enterobacterales</taxon>
        <taxon>Morganellaceae</taxon>
        <taxon>Xenorhabdus</taxon>
    </lineage>
</organism>
<keyword evidence="2" id="KW-1185">Reference proteome</keyword>
<dbReference type="EMBL" id="MKGR01000011">
    <property type="protein sequence ID" value="OKP06742.1"/>
    <property type="molecule type" value="Genomic_DNA"/>
</dbReference>
<sequence length="165" mass="19493">MSFDSDFDPLALYKAWNELDNGACAQLRRVTEPEKLRDIPAFYRLVKPFDWKDEEKQWPLLRMVFCLSAGKEVIKHIELDEKNPKGISLGKALADSERISERRLYQVLRADWPNDMVQLRRLLIHAEPKLYWPALAKQLIRWNQHARRQILEDFILALPPQKKTA</sequence>
<dbReference type="Gene3D" id="1.10.520.40">
    <property type="entry name" value="CRISPR-associated protein Cse2"/>
    <property type="match status" value="1"/>
</dbReference>
<comment type="caution">
    <text evidence="1">The sequence shown here is derived from an EMBL/GenBank/DDBJ whole genome shotgun (WGS) entry which is preliminary data.</text>
</comment>
<dbReference type="OrthoDB" id="5767307at2"/>
<dbReference type="RefSeq" id="WP_074019964.1">
    <property type="nucleotide sequence ID" value="NZ_CAWMWP010000013.1"/>
</dbReference>